<reference evidence="5 6" key="1">
    <citation type="submission" date="2018-08" db="EMBL/GenBank/DDBJ databases">
        <title>Pseudooceanicola sediminis CY03 in the family Rhodobacteracea.</title>
        <authorList>
            <person name="Zhang Y.-J."/>
        </authorList>
    </citation>
    <scope>NUCLEOTIDE SEQUENCE [LARGE SCALE GENOMIC DNA]</scope>
    <source>
        <strain evidence="5 6">CY03</strain>
    </source>
</reference>
<dbReference type="EMBL" id="QWJJ01000001">
    <property type="protein sequence ID" value="RII40468.1"/>
    <property type="molecule type" value="Genomic_DNA"/>
</dbReference>
<evidence type="ECO:0000259" key="4">
    <source>
        <dbReference type="PROSITE" id="PS51118"/>
    </source>
</evidence>
<gene>
    <name evidence="5" type="ORF">DL237_00110</name>
</gene>
<name>A0A399J4V7_9RHOB</name>
<dbReference type="Pfam" id="PF01638">
    <property type="entry name" value="HxlR"/>
    <property type="match status" value="1"/>
</dbReference>
<keyword evidence="6" id="KW-1185">Reference proteome</keyword>
<dbReference type="InterPro" id="IPR036388">
    <property type="entry name" value="WH-like_DNA-bd_sf"/>
</dbReference>
<dbReference type="Gene3D" id="1.10.10.10">
    <property type="entry name" value="Winged helix-like DNA-binding domain superfamily/Winged helix DNA-binding domain"/>
    <property type="match status" value="1"/>
</dbReference>
<keyword evidence="2" id="KW-0238">DNA-binding</keyword>
<evidence type="ECO:0000256" key="1">
    <source>
        <dbReference type="ARBA" id="ARBA00023015"/>
    </source>
</evidence>
<proteinExistence type="predicted"/>
<feature type="domain" description="HTH hxlR-type" evidence="4">
    <location>
        <begin position="20"/>
        <end position="118"/>
    </location>
</feature>
<dbReference type="RefSeq" id="WP_119396991.1">
    <property type="nucleotide sequence ID" value="NZ_QWJJ01000001.1"/>
</dbReference>
<keyword evidence="3" id="KW-0804">Transcription</keyword>
<keyword evidence="1" id="KW-0805">Transcription regulation</keyword>
<dbReference type="InterPro" id="IPR002577">
    <property type="entry name" value="HTH_HxlR"/>
</dbReference>
<dbReference type="InterPro" id="IPR036390">
    <property type="entry name" value="WH_DNA-bd_sf"/>
</dbReference>
<evidence type="ECO:0000256" key="2">
    <source>
        <dbReference type="ARBA" id="ARBA00023125"/>
    </source>
</evidence>
<evidence type="ECO:0000313" key="6">
    <source>
        <dbReference type="Proteomes" id="UP000265848"/>
    </source>
</evidence>
<dbReference type="PANTHER" id="PTHR33204:SF39">
    <property type="entry name" value="TRANSCRIPTIONAL REGULATORY PROTEIN"/>
    <property type="match status" value="1"/>
</dbReference>
<dbReference type="CDD" id="cd00090">
    <property type="entry name" value="HTH_ARSR"/>
    <property type="match status" value="1"/>
</dbReference>
<sequence length="129" mass="14543">MEDLSYQGVRCDVAAFSVDCPNRELFDQIADKWSMMILTVLDTGPTRFNEIKRQLEGISQKSLTQTLRKLERNGLVIREVIDTSPVAVQYQLSDLGGTLLPPFRALYGWTKHHLGDVLSARATYDARVA</sequence>
<accession>A0A399J4V7</accession>
<organism evidence="5 6">
    <name type="scientific">Pseudooceanicola sediminis</name>
    <dbReference type="NCBI Taxonomy" id="2211117"/>
    <lineage>
        <taxon>Bacteria</taxon>
        <taxon>Pseudomonadati</taxon>
        <taxon>Pseudomonadota</taxon>
        <taxon>Alphaproteobacteria</taxon>
        <taxon>Rhodobacterales</taxon>
        <taxon>Paracoccaceae</taxon>
        <taxon>Pseudooceanicola</taxon>
    </lineage>
</organism>
<dbReference type="GO" id="GO:0003677">
    <property type="term" value="F:DNA binding"/>
    <property type="evidence" value="ECO:0007669"/>
    <property type="project" value="UniProtKB-KW"/>
</dbReference>
<dbReference type="AlphaFoldDB" id="A0A399J4V7"/>
<protein>
    <submittedName>
        <fullName evidence="5">Transcriptional regulator</fullName>
    </submittedName>
</protein>
<dbReference type="PROSITE" id="PS51118">
    <property type="entry name" value="HTH_HXLR"/>
    <property type="match status" value="1"/>
</dbReference>
<comment type="caution">
    <text evidence="5">The sequence shown here is derived from an EMBL/GenBank/DDBJ whole genome shotgun (WGS) entry which is preliminary data.</text>
</comment>
<evidence type="ECO:0000256" key="3">
    <source>
        <dbReference type="ARBA" id="ARBA00023163"/>
    </source>
</evidence>
<dbReference type="SUPFAM" id="SSF46785">
    <property type="entry name" value="Winged helix' DNA-binding domain"/>
    <property type="match status" value="1"/>
</dbReference>
<dbReference type="GO" id="GO:0006355">
    <property type="term" value="P:regulation of DNA-templated transcription"/>
    <property type="evidence" value="ECO:0007669"/>
    <property type="project" value="UniProtKB-ARBA"/>
</dbReference>
<dbReference type="OrthoDB" id="9800350at2"/>
<dbReference type="InterPro" id="IPR011991">
    <property type="entry name" value="ArsR-like_HTH"/>
</dbReference>
<evidence type="ECO:0000313" key="5">
    <source>
        <dbReference type="EMBL" id="RII40468.1"/>
    </source>
</evidence>
<dbReference type="PANTHER" id="PTHR33204">
    <property type="entry name" value="TRANSCRIPTIONAL REGULATOR, MARR FAMILY"/>
    <property type="match status" value="1"/>
</dbReference>
<dbReference type="Proteomes" id="UP000265848">
    <property type="component" value="Unassembled WGS sequence"/>
</dbReference>